<name>A0A2S2C830_9NOCA</name>
<dbReference type="KEGG" id="roz:CBI38_37180"/>
<evidence type="ECO:0000259" key="3">
    <source>
        <dbReference type="PROSITE" id="PS51192"/>
    </source>
</evidence>
<dbReference type="InterPro" id="IPR000330">
    <property type="entry name" value="SNF2_N"/>
</dbReference>
<dbReference type="Proteomes" id="UP000245711">
    <property type="component" value="Plasmid pRB11"/>
</dbReference>
<dbReference type="AlphaFoldDB" id="A0A2S2C830"/>
<proteinExistence type="predicted"/>
<organism evidence="5 6">
    <name type="scientific">Rhodococcus oxybenzonivorans</name>
    <dbReference type="NCBI Taxonomy" id="1990687"/>
    <lineage>
        <taxon>Bacteria</taxon>
        <taxon>Bacillati</taxon>
        <taxon>Actinomycetota</taxon>
        <taxon>Actinomycetes</taxon>
        <taxon>Mycobacteriales</taxon>
        <taxon>Nocardiaceae</taxon>
        <taxon>Rhodococcus</taxon>
    </lineage>
</organism>
<dbReference type="GO" id="GO:0016787">
    <property type="term" value="F:hydrolase activity"/>
    <property type="evidence" value="ECO:0007669"/>
    <property type="project" value="UniProtKB-KW"/>
</dbReference>
<keyword evidence="1" id="KW-0378">Hydrolase</keyword>
<feature type="compositionally biased region" description="Basic and acidic residues" evidence="2">
    <location>
        <begin position="159"/>
        <end position="171"/>
    </location>
</feature>
<dbReference type="InterPro" id="IPR038718">
    <property type="entry name" value="SNF2-like_sf"/>
</dbReference>
<evidence type="ECO:0000256" key="1">
    <source>
        <dbReference type="ARBA" id="ARBA00022801"/>
    </source>
</evidence>
<reference evidence="5 6" key="1">
    <citation type="submission" date="2017-05" db="EMBL/GenBank/DDBJ databases">
        <title>Isolation of Rhodococcus sp. S2-17 biodegrading of BP-3.</title>
        <authorList>
            <person name="Lee Y."/>
            <person name="Kim K.H."/>
            <person name="Chun B.H."/>
            <person name="Jung H.S."/>
            <person name="Jeon C.O."/>
        </authorList>
    </citation>
    <scope>NUCLEOTIDE SEQUENCE [LARGE SCALE GENOMIC DNA]</scope>
    <source>
        <strain evidence="5 6">S2-17</strain>
        <plasmid evidence="6">prb11</plasmid>
    </source>
</reference>
<dbReference type="Gene3D" id="3.40.50.10810">
    <property type="entry name" value="Tandem AAA-ATPase domain"/>
    <property type="match status" value="1"/>
</dbReference>
<evidence type="ECO:0000259" key="4">
    <source>
        <dbReference type="PROSITE" id="PS51194"/>
    </source>
</evidence>
<evidence type="ECO:0000256" key="2">
    <source>
        <dbReference type="SAM" id="MobiDB-lite"/>
    </source>
</evidence>
<dbReference type="Gene3D" id="3.40.50.300">
    <property type="entry name" value="P-loop containing nucleotide triphosphate hydrolases"/>
    <property type="match status" value="1"/>
</dbReference>
<dbReference type="SUPFAM" id="SSF52540">
    <property type="entry name" value="P-loop containing nucleoside triphosphate hydrolases"/>
    <property type="match status" value="2"/>
</dbReference>
<gene>
    <name evidence="5" type="ORF">CBI38_37180</name>
</gene>
<evidence type="ECO:0000313" key="5">
    <source>
        <dbReference type="EMBL" id="AWK77029.1"/>
    </source>
</evidence>
<keyword evidence="5" id="KW-0614">Plasmid</keyword>
<dbReference type="OrthoDB" id="9760715at2"/>
<feature type="domain" description="Helicase C-terminal" evidence="4">
    <location>
        <begin position="735"/>
        <end position="891"/>
    </location>
</feature>
<evidence type="ECO:0008006" key="7">
    <source>
        <dbReference type="Google" id="ProtNLM"/>
    </source>
</evidence>
<feature type="region of interest" description="Disordered" evidence="2">
    <location>
        <begin position="143"/>
        <end position="207"/>
    </location>
</feature>
<dbReference type="PROSITE" id="PS51194">
    <property type="entry name" value="HELICASE_CTER"/>
    <property type="match status" value="1"/>
</dbReference>
<dbReference type="InterPro" id="IPR049730">
    <property type="entry name" value="SNF2/RAD54-like_C"/>
</dbReference>
<dbReference type="GO" id="GO:0005524">
    <property type="term" value="F:ATP binding"/>
    <property type="evidence" value="ECO:0007669"/>
    <property type="project" value="InterPro"/>
</dbReference>
<dbReference type="CDD" id="cd18793">
    <property type="entry name" value="SF2_C_SNF"/>
    <property type="match status" value="1"/>
</dbReference>
<feature type="domain" description="Helicase ATP-binding" evidence="3">
    <location>
        <begin position="494"/>
        <end position="651"/>
    </location>
</feature>
<dbReference type="RefSeq" id="WP_109336427.1">
    <property type="nucleotide sequence ID" value="NZ_CP021357.1"/>
</dbReference>
<dbReference type="InterPro" id="IPR027417">
    <property type="entry name" value="P-loop_NTPase"/>
</dbReference>
<dbReference type="InterPro" id="IPR001650">
    <property type="entry name" value="Helicase_C-like"/>
</dbReference>
<dbReference type="CDD" id="cd17919">
    <property type="entry name" value="DEXHc_Snf"/>
    <property type="match status" value="1"/>
</dbReference>
<feature type="compositionally biased region" description="Polar residues" evidence="2">
    <location>
        <begin position="177"/>
        <end position="187"/>
    </location>
</feature>
<protein>
    <recommendedName>
        <fullName evidence="7">Helicase SNF2</fullName>
    </recommendedName>
</protein>
<dbReference type="Pfam" id="PF00271">
    <property type="entry name" value="Helicase_C"/>
    <property type="match status" value="1"/>
</dbReference>
<dbReference type="PANTHER" id="PTHR10799">
    <property type="entry name" value="SNF2/RAD54 HELICASE FAMILY"/>
    <property type="match status" value="1"/>
</dbReference>
<geneLocation type="plasmid" evidence="6">
    <name>prb11</name>
</geneLocation>
<sequence>MPLQIAPKLRRRTAQKWLVALERHMYPGEFVWALARTTAKYPPCDGLAITNARVLAFLGSDVATSGPRVVVVAGNIQRFDIMGLGFNTLVITTRDNQQVSFGVLHRKDVAFVSHFVHYLGMSGFPPEVWAAIEAQRRFAEDSAAAAQREAANRAAAMRPDVEERAATERSATDPVTRPSSGRAITQPGQPPTGQDIPEPALKPGAATRAAVNHALKLVDSLLDRGRAAQNLPQKLRDELATNVRAAIEDRTHAALRDLPASSLKDALPRGTRLGSLGASRFRTVADIAASSPAALDAVPGIGPQSAYAIYTEAMAQRTRARERIRLRLDPDRRSRIDTSLLRLLLVLRRVDPLVGEIGAPLTELRTQVDPLRGPAQRAGKRVAMFFAGEAERTRAEAAREQLQAIAADPALAELDTKITDVLAAAEWRGDPWSAYESDAAAVNALLSQFVPARDGDERAAHGFVGERFVREVERTPLDRTYMRSLLRGYQSFGAGYILSRRKMILGDEMGLGKTVQALAAAAHLAAQGEKYFLVICPASVLVNWSNETGKQTSLVPHEVRGQDRDMQLQVWAREGGVAITTFDTLKRIRVPVRPALVIVDEAHYIKNPTTQRAVAARGVVESSGRAVLLSGTPMENRVEEFQNLVRYVQPGVARQIHARDGVAGATAFRKSVAPAYLRRNQVDVLTELPDLIEVEDWVQLCGDDERRYREAVAQGNFMAMRQAAYLPGTRTGSAKLDRLVEIVEEAEDNQTKVLVFSYFRAVLETLRAAVPGTVFGPLTGATSSVERQRMVDDFTAHHGRAVLLSQIEAGGVGLNIQAASVVVLTEPQWKPSTEVQAIARAHRMGQVRTVQVHRLLAKDSIDELMRRTLAHKSELFDAYARRSHAKESDAAAVVTEWADGVEPTPADFVRVEQQRLGM</sequence>
<dbReference type="InterPro" id="IPR014001">
    <property type="entry name" value="Helicase_ATP-bd"/>
</dbReference>
<dbReference type="PROSITE" id="PS51192">
    <property type="entry name" value="HELICASE_ATP_BIND_1"/>
    <property type="match status" value="1"/>
</dbReference>
<accession>A0A2S2C830</accession>
<evidence type="ECO:0000313" key="6">
    <source>
        <dbReference type="Proteomes" id="UP000245711"/>
    </source>
</evidence>
<keyword evidence="6" id="KW-1185">Reference proteome</keyword>
<dbReference type="SMART" id="SM00487">
    <property type="entry name" value="DEXDc"/>
    <property type="match status" value="1"/>
</dbReference>
<dbReference type="Pfam" id="PF00176">
    <property type="entry name" value="SNF2-rel_dom"/>
    <property type="match status" value="1"/>
</dbReference>
<feature type="compositionally biased region" description="Low complexity" evidence="2">
    <location>
        <begin position="143"/>
        <end position="158"/>
    </location>
</feature>
<dbReference type="SMART" id="SM00490">
    <property type="entry name" value="HELICc"/>
    <property type="match status" value="1"/>
</dbReference>
<dbReference type="EMBL" id="CP021357">
    <property type="protein sequence ID" value="AWK77029.1"/>
    <property type="molecule type" value="Genomic_DNA"/>
</dbReference>